<dbReference type="GO" id="GO:0140359">
    <property type="term" value="F:ABC-type transporter activity"/>
    <property type="evidence" value="ECO:0007669"/>
    <property type="project" value="InterPro"/>
</dbReference>
<evidence type="ECO:0000256" key="4">
    <source>
        <dbReference type="ARBA" id="ARBA00023136"/>
    </source>
</evidence>
<dbReference type="Proteomes" id="UP000053911">
    <property type="component" value="Unassembled WGS sequence"/>
</dbReference>
<feature type="transmembrane region" description="Helical" evidence="5">
    <location>
        <begin position="114"/>
        <end position="141"/>
    </location>
</feature>
<dbReference type="AlphaFoldDB" id="A0A117L1F6"/>
<reference evidence="8" key="1">
    <citation type="journal article" date="2015" name="MBio">
        <title>Genome-Resolved Metagenomic Analysis Reveals Roles for Candidate Phyla and Other Microbial Community Members in Biogeochemical Transformations in Oil Reservoirs.</title>
        <authorList>
            <person name="Hu P."/>
            <person name="Tom L."/>
            <person name="Singh A."/>
            <person name="Thomas B.C."/>
            <person name="Baker B.J."/>
            <person name="Piceno Y.M."/>
            <person name="Andersen G.L."/>
            <person name="Banfield J.F."/>
        </authorList>
    </citation>
    <scope>NUCLEOTIDE SEQUENCE [LARGE SCALE GENOMIC DNA]</scope>
</reference>
<evidence type="ECO:0000256" key="1">
    <source>
        <dbReference type="ARBA" id="ARBA00004141"/>
    </source>
</evidence>
<feature type="transmembrane region" description="Helical" evidence="5">
    <location>
        <begin position="153"/>
        <end position="178"/>
    </location>
</feature>
<dbReference type="GeneID" id="8096371"/>
<name>A0A117L1F6_9EURY</name>
<evidence type="ECO:0000313" key="8">
    <source>
        <dbReference type="Proteomes" id="UP000053911"/>
    </source>
</evidence>
<dbReference type="PANTHER" id="PTHR43229">
    <property type="entry name" value="NODULATION PROTEIN J"/>
    <property type="match status" value="1"/>
</dbReference>
<dbReference type="PATRIC" id="fig|172049.5.peg.2048"/>
<feature type="transmembrane region" description="Helical" evidence="5">
    <location>
        <begin position="67"/>
        <end position="93"/>
    </location>
</feature>
<dbReference type="InterPro" id="IPR047817">
    <property type="entry name" value="ABC2_TM_bact-type"/>
</dbReference>
<feature type="transmembrane region" description="Helical" evidence="5">
    <location>
        <begin position="26"/>
        <end position="47"/>
    </location>
</feature>
<dbReference type="PROSITE" id="PS51012">
    <property type="entry name" value="ABC_TM2"/>
    <property type="match status" value="1"/>
</dbReference>
<keyword evidence="3 5" id="KW-1133">Transmembrane helix</keyword>
<evidence type="ECO:0000313" key="7">
    <source>
        <dbReference type="EMBL" id="KUK17601.1"/>
    </source>
</evidence>
<dbReference type="EMBL" id="LGFD01000019">
    <property type="protein sequence ID" value="KUK17601.1"/>
    <property type="molecule type" value="Genomic_DNA"/>
</dbReference>
<feature type="transmembrane region" description="Helical" evidence="5">
    <location>
        <begin position="190"/>
        <end position="213"/>
    </location>
</feature>
<dbReference type="OMA" id="IWARAYV"/>
<evidence type="ECO:0000256" key="2">
    <source>
        <dbReference type="ARBA" id="ARBA00022692"/>
    </source>
</evidence>
<evidence type="ECO:0000256" key="5">
    <source>
        <dbReference type="SAM" id="Phobius"/>
    </source>
</evidence>
<protein>
    <submittedName>
        <fullName evidence="7">ABC-type multidrug transport system, permease component</fullName>
    </submittedName>
</protein>
<organism evidence="7 8">
    <name type="scientific">Thermococcus sibiricus</name>
    <dbReference type="NCBI Taxonomy" id="172049"/>
    <lineage>
        <taxon>Archaea</taxon>
        <taxon>Methanobacteriati</taxon>
        <taxon>Methanobacteriota</taxon>
        <taxon>Thermococci</taxon>
        <taxon>Thermococcales</taxon>
        <taxon>Thermococcaceae</taxon>
        <taxon>Thermococcus</taxon>
    </lineage>
</organism>
<dbReference type="InterPro" id="IPR013525">
    <property type="entry name" value="ABC2_TM"/>
</dbReference>
<dbReference type="GO" id="GO:0016020">
    <property type="term" value="C:membrane"/>
    <property type="evidence" value="ECO:0007669"/>
    <property type="project" value="UniProtKB-SubCell"/>
</dbReference>
<dbReference type="RefSeq" id="WP_015849638.1">
    <property type="nucleotide sequence ID" value="NZ_LGFD01000019.1"/>
</dbReference>
<evidence type="ECO:0000256" key="3">
    <source>
        <dbReference type="ARBA" id="ARBA00022989"/>
    </source>
</evidence>
<keyword evidence="4 5" id="KW-0472">Membrane</keyword>
<gene>
    <name evidence="7" type="ORF">XD54_1113</name>
</gene>
<feature type="domain" description="ABC transmembrane type-2" evidence="6">
    <location>
        <begin position="34"/>
        <end position="261"/>
    </location>
</feature>
<proteinExistence type="predicted"/>
<comment type="caution">
    <text evidence="7">The sequence shown here is derived from an EMBL/GenBank/DDBJ whole genome shotgun (WGS) entry which is preliminary data.</text>
</comment>
<comment type="subcellular location">
    <subcellularLocation>
        <location evidence="1">Membrane</location>
        <topology evidence="1">Multi-pass membrane protein</topology>
    </subcellularLocation>
</comment>
<keyword evidence="2 5" id="KW-0812">Transmembrane</keyword>
<dbReference type="InterPro" id="IPR051784">
    <property type="entry name" value="Nod_factor_ABC_transporter"/>
</dbReference>
<sequence length="273" mass="30347">MEAINELRALYGVAVKNWRIFTSYKLWLVSDVMMGFFFVGQALLIGIGLTGERNSLALQQITGYADYVTFAVLGFMVLGFGLTFLSGFVWSVVEELYAGTIEYSFAAPMRRITFFMGNVLIRLFLSFLYMSVYVPIFILLFDVRFNFLNFVKALPFLLVGAVGMIGLGMAAAGLVLYLKDPGPFITILEMLVFALSGAMYPISILPMGLQILAKALPYAPTSEAVRKIVAYGYTASVNEISYLVLLSGFYAIIGYLSYKWSEKQARTVGLKSY</sequence>
<dbReference type="Pfam" id="PF01061">
    <property type="entry name" value="ABC2_membrane"/>
    <property type="match status" value="1"/>
</dbReference>
<accession>A0A117L1F6</accession>
<evidence type="ECO:0000259" key="6">
    <source>
        <dbReference type="PROSITE" id="PS51012"/>
    </source>
</evidence>
<dbReference type="PANTHER" id="PTHR43229:SF6">
    <property type="entry name" value="ABC-TYPE MULTIDRUG TRANSPORT SYSTEM, PERMEASE COMPONENT"/>
    <property type="match status" value="1"/>
</dbReference>
<feature type="transmembrane region" description="Helical" evidence="5">
    <location>
        <begin position="240"/>
        <end position="258"/>
    </location>
</feature>